<keyword evidence="5" id="KW-1015">Disulfide bond</keyword>
<reference evidence="7 8" key="1">
    <citation type="submission" date="2016-10" db="EMBL/GenBank/DDBJ databases">
        <authorList>
            <person name="de Groot N.N."/>
        </authorList>
    </citation>
    <scope>NUCLEOTIDE SEQUENCE [LARGE SCALE GENOMIC DNA]</scope>
    <source>
        <strain evidence="7 8">CGMCC 1.10457</strain>
    </source>
</reference>
<dbReference type="SUPFAM" id="SSF50022">
    <property type="entry name" value="ISP domain"/>
    <property type="match status" value="1"/>
</dbReference>
<dbReference type="GO" id="GO:0051537">
    <property type="term" value="F:2 iron, 2 sulfur cluster binding"/>
    <property type="evidence" value="ECO:0007669"/>
    <property type="project" value="UniProtKB-KW"/>
</dbReference>
<keyword evidence="1" id="KW-0001">2Fe-2S</keyword>
<accession>A0A1I6KI15</accession>
<name>A0A1I6KI15_9EURY</name>
<dbReference type="PANTHER" id="PTHR10134">
    <property type="entry name" value="CYTOCHROME B-C1 COMPLEX SUBUNIT RIESKE, MITOCHONDRIAL"/>
    <property type="match status" value="1"/>
</dbReference>
<feature type="domain" description="Rieske" evidence="6">
    <location>
        <begin position="190"/>
        <end position="285"/>
    </location>
</feature>
<evidence type="ECO:0000256" key="2">
    <source>
        <dbReference type="ARBA" id="ARBA00022723"/>
    </source>
</evidence>
<proteinExistence type="predicted"/>
<dbReference type="InterPro" id="IPR017941">
    <property type="entry name" value="Rieske_2Fe-2S"/>
</dbReference>
<dbReference type="GO" id="GO:0046872">
    <property type="term" value="F:metal ion binding"/>
    <property type="evidence" value="ECO:0007669"/>
    <property type="project" value="UniProtKB-KW"/>
</dbReference>
<keyword evidence="3" id="KW-0408">Iron</keyword>
<dbReference type="Proteomes" id="UP000199062">
    <property type="component" value="Unassembled WGS sequence"/>
</dbReference>
<keyword evidence="8" id="KW-1185">Reference proteome</keyword>
<evidence type="ECO:0000256" key="4">
    <source>
        <dbReference type="ARBA" id="ARBA00023014"/>
    </source>
</evidence>
<protein>
    <recommendedName>
        <fullName evidence="6">Rieske domain-containing protein</fullName>
    </recommendedName>
</protein>
<dbReference type="InterPro" id="IPR006311">
    <property type="entry name" value="TAT_signal"/>
</dbReference>
<evidence type="ECO:0000256" key="1">
    <source>
        <dbReference type="ARBA" id="ARBA00022714"/>
    </source>
</evidence>
<evidence type="ECO:0000313" key="8">
    <source>
        <dbReference type="Proteomes" id="UP000199062"/>
    </source>
</evidence>
<evidence type="ECO:0000256" key="3">
    <source>
        <dbReference type="ARBA" id="ARBA00023004"/>
    </source>
</evidence>
<sequence>MSDKYPPQSGRRRFVKGMVGSGVASAGATGGSVVADVTTNESGIDAGSTRFVGIANTAGPAPRGMPLIPIEIDDGEVKGRYPETVEKETEDGSTYQSAEEELGGLTYSVRWFQFCGVERAAGIQPTADQDDFLRAGGTYSWQGELDSREVLRVEHFDDYEEWGNGVGTAGLGKPAKAYWRSEGEDVTDIPVIVMRSPEVPKMIAGEGKYANLSESVRTFLDAATANGFVAWLDKCTHFCCVPSFKASGSAKFGAENKVYCQCHQSVYDPFSPRLLTFAARPRPEP</sequence>
<dbReference type="Gene3D" id="2.102.10.10">
    <property type="entry name" value="Rieske [2Fe-2S] iron-sulphur domain"/>
    <property type="match status" value="1"/>
</dbReference>
<gene>
    <name evidence="7" type="ORF">SAMN05216559_0800</name>
</gene>
<organism evidence="7 8">
    <name type="scientific">Halomicrobium zhouii</name>
    <dbReference type="NCBI Taxonomy" id="767519"/>
    <lineage>
        <taxon>Archaea</taxon>
        <taxon>Methanobacteriati</taxon>
        <taxon>Methanobacteriota</taxon>
        <taxon>Stenosarchaea group</taxon>
        <taxon>Halobacteria</taxon>
        <taxon>Halobacteriales</taxon>
        <taxon>Haloarculaceae</taxon>
        <taxon>Halomicrobium</taxon>
    </lineage>
</organism>
<dbReference type="InterPro" id="IPR014349">
    <property type="entry name" value="Rieske_Fe-S_prot"/>
</dbReference>
<evidence type="ECO:0000259" key="6">
    <source>
        <dbReference type="PROSITE" id="PS51296"/>
    </source>
</evidence>
<dbReference type="AlphaFoldDB" id="A0A1I6KI15"/>
<dbReference type="STRING" id="767519.SAMN05216559_0800"/>
<dbReference type="PROSITE" id="PS51318">
    <property type="entry name" value="TAT"/>
    <property type="match status" value="1"/>
</dbReference>
<keyword evidence="2" id="KW-0479">Metal-binding</keyword>
<dbReference type="InterPro" id="IPR036922">
    <property type="entry name" value="Rieske_2Fe-2S_sf"/>
</dbReference>
<dbReference type="EMBL" id="FOZK01000001">
    <property type="protein sequence ID" value="SFR90510.1"/>
    <property type="molecule type" value="Genomic_DNA"/>
</dbReference>
<evidence type="ECO:0000256" key="5">
    <source>
        <dbReference type="ARBA" id="ARBA00023157"/>
    </source>
</evidence>
<evidence type="ECO:0000313" key="7">
    <source>
        <dbReference type="EMBL" id="SFR90510.1"/>
    </source>
</evidence>
<keyword evidence="4" id="KW-0411">Iron-sulfur</keyword>
<dbReference type="PROSITE" id="PS51296">
    <property type="entry name" value="RIESKE"/>
    <property type="match status" value="1"/>
</dbReference>